<reference evidence="1 2" key="1">
    <citation type="submission" date="2021-06" db="EMBL/GenBank/DDBJ databases">
        <title>Gemonas diversity in paddy soil.</title>
        <authorList>
            <person name="Liu G."/>
        </authorList>
    </citation>
    <scope>NUCLEOTIDE SEQUENCE [LARGE SCALE GENOMIC DNA]</scope>
    <source>
        <strain evidence="1 2">RG2</strain>
    </source>
</reference>
<dbReference type="EMBL" id="CP077683">
    <property type="protein sequence ID" value="QXE91285.1"/>
    <property type="molecule type" value="Genomic_DNA"/>
</dbReference>
<dbReference type="Proteomes" id="UP000683559">
    <property type="component" value="Chromosome"/>
</dbReference>
<sequence>MRYINTDKILAAQLTTPAENPLVGDDTRLIDVWFDGSAVRKQLFKKVHKTEQEAMAQELEKRGFIRSGNLLINPKGVLFAEMEHEIVGGLVTIGYQDNGKPVELKMDTQAFKELCERLGNQESSASPEKP</sequence>
<organism evidence="1 2">
    <name type="scientific">Geomonas subterranea</name>
    <dbReference type="NCBI Taxonomy" id="2847989"/>
    <lineage>
        <taxon>Bacteria</taxon>
        <taxon>Pseudomonadati</taxon>
        <taxon>Thermodesulfobacteriota</taxon>
        <taxon>Desulfuromonadia</taxon>
        <taxon>Geobacterales</taxon>
        <taxon>Geobacteraceae</taxon>
        <taxon>Geomonas</taxon>
    </lineage>
</organism>
<dbReference type="RefSeq" id="WP_217287870.1">
    <property type="nucleotide sequence ID" value="NZ_CP077683.1"/>
</dbReference>
<accession>A0ABX8LKQ0</accession>
<keyword evidence="2" id="KW-1185">Reference proteome</keyword>
<name>A0ABX8LKQ0_9BACT</name>
<gene>
    <name evidence="1" type="ORF">KP001_01710</name>
</gene>
<proteinExistence type="predicted"/>
<evidence type="ECO:0000313" key="1">
    <source>
        <dbReference type="EMBL" id="QXE91285.1"/>
    </source>
</evidence>
<protein>
    <submittedName>
        <fullName evidence="1">Uncharacterized protein</fullName>
    </submittedName>
</protein>
<evidence type="ECO:0000313" key="2">
    <source>
        <dbReference type="Proteomes" id="UP000683559"/>
    </source>
</evidence>